<organism evidence="1 2">
    <name type="scientific">Oryza meyeriana var. granulata</name>
    <dbReference type="NCBI Taxonomy" id="110450"/>
    <lineage>
        <taxon>Eukaryota</taxon>
        <taxon>Viridiplantae</taxon>
        <taxon>Streptophyta</taxon>
        <taxon>Embryophyta</taxon>
        <taxon>Tracheophyta</taxon>
        <taxon>Spermatophyta</taxon>
        <taxon>Magnoliopsida</taxon>
        <taxon>Liliopsida</taxon>
        <taxon>Poales</taxon>
        <taxon>Poaceae</taxon>
        <taxon>BOP clade</taxon>
        <taxon>Oryzoideae</taxon>
        <taxon>Oryzeae</taxon>
        <taxon>Oryzinae</taxon>
        <taxon>Oryza</taxon>
        <taxon>Oryza meyeriana</taxon>
    </lineage>
</organism>
<evidence type="ECO:0000313" key="1">
    <source>
        <dbReference type="EMBL" id="KAF0900789.1"/>
    </source>
</evidence>
<name>A0A6G1CKW7_9ORYZ</name>
<dbReference type="Proteomes" id="UP000479710">
    <property type="component" value="Unassembled WGS sequence"/>
</dbReference>
<reference evidence="1 2" key="1">
    <citation type="submission" date="2019-11" db="EMBL/GenBank/DDBJ databases">
        <title>Whole genome sequence of Oryza granulata.</title>
        <authorList>
            <person name="Li W."/>
        </authorList>
    </citation>
    <scope>NUCLEOTIDE SEQUENCE [LARGE SCALE GENOMIC DNA]</scope>
    <source>
        <strain evidence="2">cv. Menghai</strain>
        <tissue evidence="1">Leaf</tissue>
    </source>
</reference>
<keyword evidence="2" id="KW-1185">Reference proteome</keyword>
<accession>A0A6G1CKW7</accession>
<dbReference type="EMBL" id="SPHZ02000009">
    <property type="protein sequence ID" value="KAF0900789.1"/>
    <property type="molecule type" value="Genomic_DNA"/>
</dbReference>
<sequence length="104" mass="11696">MGKLRKKRDKEEGGMGIPFMASWWRFEAGARRILRESGHRPTWASQGCGARLHAGLRGMMGKKGSKWGKCMATSARVVWWQAWKGKAPDSMTTWDDVARVGGWS</sequence>
<comment type="caution">
    <text evidence="1">The sequence shown here is derived from an EMBL/GenBank/DDBJ whole genome shotgun (WGS) entry which is preliminary data.</text>
</comment>
<evidence type="ECO:0000313" key="2">
    <source>
        <dbReference type="Proteomes" id="UP000479710"/>
    </source>
</evidence>
<protein>
    <submittedName>
        <fullName evidence="1">Uncharacterized protein</fullName>
    </submittedName>
</protein>
<dbReference type="AlphaFoldDB" id="A0A6G1CKW7"/>
<proteinExistence type="predicted"/>
<gene>
    <name evidence="1" type="ORF">E2562_035250</name>
</gene>